<organism evidence="1 2">
    <name type="scientific">Cronobacter muytjensii</name>
    <dbReference type="NCBI Taxonomy" id="413501"/>
    <lineage>
        <taxon>Bacteria</taxon>
        <taxon>Pseudomonadati</taxon>
        <taxon>Pseudomonadota</taxon>
        <taxon>Gammaproteobacteria</taxon>
        <taxon>Enterobacterales</taxon>
        <taxon>Enterobacteriaceae</taxon>
        <taxon>Cronobacter</taxon>
    </lineage>
</organism>
<evidence type="ECO:0000313" key="1">
    <source>
        <dbReference type="EMBL" id="PUX12359.1"/>
    </source>
</evidence>
<dbReference type="Proteomes" id="UP000244378">
    <property type="component" value="Unassembled WGS sequence"/>
</dbReference>
<comment type="caution">
    <text evidence="1">The sequence shown here is derived from an EMBL/GenBank/DDBJ whole genome shotgun (WGS) entry which is preliminary data.</text>
</comment>
<sequence length="61" mass="6567">MPGIRRQEFSEVTSAFRQELIVKVAVISTQGNIFAPEAVLEDSAKQHVDLTVNPGDILSGG</sequence>
<evidence type="ECO:0000313" key="2">
    <source>
        <dbReference type="Proteomes" id="UP000244378"/>
    </source>
</evidence>
<gene>
    <name evidence="1" type="ORF">AUN14_14935</name>
</gene>
<proteinExistence type="predicted"/>
<protein>
    <submittedName>
        <fullName evidence="1">Uncharacterized protein</fullName>
    </submittedName>
</protein>
<name>A0A2T7AQT9_9ENTR</name>
<dbReference type="AlphaFoldDB" id="A0A2T7AQT9"/>
<accession>A0A2T7AQT9</accession>
<reference evidence="1 2" key="1">
    <citation type="submission" date="2016-12" db="EMBL/GenBank/DDBJ databases">
        <title>Analysis of the Molecular Diversity Among Cronobacter Species Isolated from Filth Flies Using a Pan Genomic DNA Microarray.</title>
        <authorList>
            <person name="Pava-Ripoll M."/>
            <person name="Tall B."/>
            <person name="Farber J."/>
            <person name="Fanning S."/>
            <person name="Lehner A."/>
            <person name="Stephan R."/>
            <person name="Pagotto F."/>
            <person name="Iverson C."/>
            <person name="Ziobro G."/>
            <person name="Miller A."/>
            <person name="Pearson R."/>
            <person name="Yan Q."/>
            <person name="Kim M."/>
            <person name="Jeong S."/>
            <person name="Park J."/>
            <person name="Jun S."/>
            <person name="Choi H."/>
            <person name="Chung T."/>
            <person name="Yoo Y."/>
            <person name="Park E."/>
            <person name="Hwang S."/>
            <person name="Lee B."/>
            <person name="Sathyamoorthy V."/>
            <person name="Carter L."/>
            <person name="Mammel M."/>
            <person name="Jackson S."/>
            <person name="Kothary M."/>
            <person name="Patel I."/>
            <person name="Grim C."/>
            <person name="Gopinath G."/>
            <person name="Gangiredla J."/>
            <person name="Chase H."/>
        </authorList>
    </citation>
    <scope>NUCLEOTIDE SEQUENCE [LARGE SCALE GENOMIC DNA]</scope>
    <source>
        <strain evidence="1 2">MOD1-Md1s</strain>
    </source>
</reference>
<dbReference type="EMBL" id="MSAE01000029">
    <property type="protein sequence ID" value="PUX12359.1"/>
    <property type="molecule type" value="Genomic_DNA"/>
</dbReference>